<feature type="compositionally biased region" description="Basic and acidic residues" evidence="7">
    <location>
        <begin position="814"/>
        <end position="832"/>
    </location>
</feature>
<accession>A0ABT7DWH1</accession>
<feature type="binding site" evidence="6">
    <location>
        <begin position="32"/>
        <end position="39"/>
    </location>
    <ligand>
        <name>ATP</name>
        <dbReference type="ChEBI" id="CHEBI:30616"/>
    </ligand>
</feature>
<feature type="domain" description="SMC hinge" evidence="8">
    <location>
        <begin position="518"/>
        <end position="620"/>
    </location>
</feature>
<evidence type="ECO:0000256" key="6">
    <source>
        <dbReference type="HAMAP-Rule" id="MF_01894"/>
    </source>
</evidence>
<comment type="domain">
    <text evidence="6">Contains large globular domains required for ATP hydrolysis at each terminus and a third globular domain forming a flexible hinge near the middle of the molecule. These domains are separated by coiled-coil structures.</text>
</comment>
<evidence type="ECO:0000256" key="5">
    <source>
        <dbReference type="ARBA" id="ARBA00023125"/>
    </source>
</evidence>
<keyword evidence="2 6" id="KW-0547">Nucleotide-binding</keyword>
<dbReference type="EMBL" id="JARRAF010000009">
    <property type="protein sequence ID" value="MDK2124334.1"/>
    <property type="molecule type" value="Genomic_DNA"/>
</dbReference>
<dbReference type="Pfam" id="PF06470">
    <property type="entry name" value="SMC_hinge"/>
    <property type="match status" value="1"/>
</dbReference>
<comment type="caution">
    <text evidence="9">The sequence shown here is derived from an EMBL/GenBank/DDBJ whole genome shotgun (WGS) entry which is preliminary data.</text>
</comment>
<dbReference type="InterPro" id="IPR036277">
    <property type="entry name" value="SMC_hinge_sf"/>
</dbReference>
<feature type="coiled-coil region" evidence="6">
    <location>
        <begin position="191"/>
        <end position="334"/>
    </location>
</feature>
<evidence type="ECO:0000256" key="7">
    <source>
        <dbReference type="SAM" id="MobiDB-lite"/>
    </source>
</evidence>
<keyword evidence="10" id="KW-1185">Reference proteome</keyword>
<sequence length="1170" mass="129499">MRLTHIKLAGFKSFVDPTVIPVPGQLVAVVGPNGCGKSNVIDAVRWVLGESSAKQLRGESMQDVIFNGSGTRKPVSRASVELVFDNAEGRAAGQWSQYAEISIKRVLTRQGESSYYINNLQCRRRDIADLFLGTGVGRGGYAVIEQGMISRIIEARPEELRAFLEEAAGVSKYKERRRETEGRLGDTRDNLARVDDIRQELDRQLEKLESQAVVAGQYQEIKQKIEEKQNLLALQRKLDAVRDEQKAQQEIEAAQNEIEALTARLRHVEAEIDTLRDTHYSSTDTVQAAQAELFEANSAVARLEQQLVHLRETRQRLSNQLNQEKLRLTQLTDQITAMGRERQDWTERREDAVMAAEDAAATLLAESDAMPRLEAAYKAADHAYSTAQLALSQSRQARQLAEQQIAHLERGLQQVRQRLERQQTELARLPQPDPEALALAQQELEELAIEVEEAGMALSEAEHAVEAGETGRLAARQQLELLRGERTELAAREKALSQLQAQVGADRKLADWLKRHGLESAPRLFSLLDITPGWETAVEAVLRERLHAVVASATPDGPAPARLTLLASTESLPSSPAIPAGWIPLRQHVQSANPAVQAALQDWLGSVFCVDDVMGALERRAQLPAGGLLVDPRGHAASRHGWHFFAADDGLAGVLARQRELESVTARLQEVEPAEQTAQQAMQAAEAGLNQAQQDLKQARQRLDGCRSRRGEKQVELARLNQAAEQARERRGALLAEIDELNTQIRADAEEMEAARLESEALQDGHAERDAALETARLGRSEAETALDIQRSRLRQAERAEQEAGFARQTAESKLSELQRREQELAEQREETQTRLEEVMFDLDGIDEGEFDVGFQSAVNQRSEKERALAAARDAANHATNTLRTKELEKTQIEQMFEPARNRIGDLRLKEQEARLAVERFNQELLDAGADEAALLLLIGSGLKVQTLVGEIGRLTQQINSLGAVNLAALQELTTARERKTYLDAQAADLTAAMDTLENAIRRIDKETRSLLQTTFDQVNSSLMELFPLLFGGGQAELILTGEEILDAGIQIMAHPPGKKNSTIHLLSGGEKALTALSLVFALFQLNPAPFCLLDEVDAPLDDANTSRFCELVKRMAIRTQFLYISHNKLTMEMASQLVGITMQEQGVSRVVAVDIEAALQMREVSGSAA</sequence>
<protein>
    <recommendedName>
        <fullName evidence="6">Chromosome partition protein Smc</fullName>
    </recommendedName>
</protein>
<evidence type="ECO:0000259" key="8">
    <source>
        <dbReference type="SMART" id="SM00968"/>
    </source>
</evidence>
<dbReference type="PIRSF" id="PIRSF005719">
    <property type="entry name" value="SMC"/>
    <property type="match status" value="1"/>
</dbReference>
<dbReference type="Pfam" id="PF02463">
    <property type="entry name" value="SMC_N"/>
    <property type="match status" value="1"/>
</dbReference>
<dbReference type="InterPro" id="IPR010935">
    <property type="entry name" value="SMC_hinge"/>
</dbReference>
<dbReference type="InterPro" id="IPR011890">
    <property type="entry name" value="SMC_prok"/>
</dbReference>
<comment type="function">
    <text evidence="6">Required for chromosome condensation and partitioning.</text>
</comment>
<comment type="similarity">
    <text evidence="6">Belongs to the SMC family.</text>
</comment>
<comment type="subcellular location">
    <subcellularLocation>
        <location evidence="6">Cytoplasm</location>
    </subcellularLocation>
</comment>
<evidence type="ECO:0000256" key="4">
    <source>
        <dbReference type="ARBA" id="ARBA00023054"/>
    </source>
</evidence>
<dbReference type="SUPFAM" id="SSF75553">
    <property type="entry name" value="Smc hinge domain"/>
    <property type="match status" value="1"/>
</dbReference>
<dbReference type="CDD" id="cd03278">
    <property type="entry name" value="ABC_SMC_barmotin"/>
    <property type="match status" value="2"/>
</dbReference>
<gene>
    <name evidence="6 9" type="primary">smc</name>
    <name evidence="9" type="ORF">PZA18_09755</name>
</gene>
<dbReference type="NCBIfam" id="TIGR02168">
    <property type="entry name" value="SMC_prok_B"/>
    <property type="match status" value="1"/>
</dbReference>
<name>A0ABT7DWH1_9NEIS</name>
<dbReference type="RefSeq" id="WP_284100645.1">
    <property type="nucleotide sequence ID" value="NZ_JARRAF010000009.1"/>
</dbReference>
<organism evidence="9 10">
    <name type="scientific">Parachitinimonas caeni</name>
    <dbReference type="NCBI Taxonomy" id="3031301"/>
    <lineage>
        <taxon>Bacteria</taxon>
        <taxon>Pseudomonadati</taxon>
        <taxon>Pseudomonadota</taxon>
        <taxon>Betaproteobacteria</taxon>
        <taxon>Neisseriales</taxon>
        <taxon>Chitinibacteraceae</taxon>
        <taxon>Parachitinimonas</taxon>
    </lineage>
</organism>
<keyword evidence="3 6" id="KW-0067">ATP-binding</keyword>
<reference evidence="9" key="1">
    <citation type="submission" date="2023-03" db="EMBL/GenBank/DDBJ databases">
        <title>Chitinimonas shenzhenensis gen. nov., sp. nov., a novel member of family Burkholderiaceae isolated from activated sludge collected in Shen Zhen, China.</title>
        <authorList>
            <person name="Wang X."/>
        </authorList>
    </citation>
    <scope>NUCLEOTIDE SEQUENCE</scope>
    <source>
        <strain evidence="9">DQS-5</strain>
    </source>
</reference>
<dbReference type="Gene3D" id="3.40.50.300">
    <property type="entry name" value="P-loop containing nucleotide triphosphate hydrolases"/>
    <property type="match status" value="2"/>
</dbReference>
<dbReference type="Proteomes" id="UP001172778">
    <property type="component" value="Unassembled WGS sequence"/>
</dbReference>
<feature type="coiled-coil region" evidence="6">
    <location>
        <begin position="391"/>
        <end position="502"/>
    </location>
</feature>
<evidence type="ECO:0000256" key="1">
    <source>
        <dbReference type="ARBA" id="ARBA00022490"/>
    </source>
</evidence>
<keyword evidence="5 6" id="KW-0238">DNA-binding</keyword>
<dbReference type="InterPro" id="IPR024704">
    <property type="entry name" value="SMC"/>
</dbReference>
<proteinExistence type="inferred from homology"/>
<comment type="subunit">
    <text evidence="6">Homodimer.</text>
</comment>
<dbReference type="InterPro" id="IPR027417">
    <property type="entry name" value="P-loop_NTPase"/>
</dbReference>
<feature type="region of interest" description="Disordered" evidence="7">
    <location>
        <begin position="798"/>
        <end position="832"/>
    </location>
</feature>
<dbReference type="InterPro" id="IPR003395">
    <property type="entry name" value="RecF/RecN/SMC_N"/>
</dbReference>
<dbReference type="PANTHER" id="PTHR43977">
    <property type="entry name" value="STRUCTURAL MAINTENANCE OF CHROMOSOMES PROTEIN 3"/>
    <property type="match status" value="1"/>
</dbReference>
<dbReference type="SMART" id="SM00968">
    <property type="entry name" value="SMC_hinge"/>
    <property type="match status" value="1"/>
</dbReference>
<dbReference type="SUPFAM" id="SSF52540">
    <property type="entry name" value="P-loop containing nucleoside triphosphate hydrolases"/>
    <property type="match status" value="1"/>
</dbReference>
<feature type="coiled-coil region" evidence="6">
    <location>
        <begin position="987"/>
        <end position="1014"/>
    </location>
</feature>
<dbReference type="HAMAP" id="MF_01894">
    <property type="entry name" value="Smc_prok"/>
    <property type="match status" value="1"/>
</dbReference>
<evidence type="ECO:0000256" key="3">
    <source>
        <dbReference type="ARBA" id="ARBA00022840"/>
    </source>
</evidence>
<keyword evidence="1 6" id="KW-0963">Cytoplasm</keyword>
<keyword evidence="4 6" id="KW-0175">Coiled coil</keyword>
<evidence type="ECO:0000313" key="10">
    <source>
        <dbReference type="Proteomes" id="UP001172778"/>
    </source>
</evidence>
<evidence type="ECO:0000256" key="2">
    <source>
        <dbReference type="ARBA" id="ARBA00022741"/>
    </source>
</evidence>
<evidence type="ECO:0000313" key="9">
    <source>
        <dbReference type="EMBL" id="MDK2124334.1"/>
    </source>
</evidence>